<dbReference type="SUPFAM" id="SSF54862">
    <property type="entry name" value="4Fe-4S ferredoxins"/>
    <property type="match status" value="1"/>
</dbReference>
<dbReference type="InterPro" id="IPR009016">
    <property type="entry name" value="Fe_hydrogenase"/>
</dbReference>
<dbReference type="InterPro" id="IPR004108">
    <property type="entry name" value="Fe_hydrogenase_lsu_C"/>
</dbReference>
<dbReference type="Pfam" id="PF00989">
    <property type="entry name" value="PAS"/>
    <property type="match status" value="1"/>
</dbReference>
<accession>A0A9D1KXC6</accession>
<comment type="caution">
    <text evidence="8">The sequence shown here is derived from an EMBL/GenBank/DDBJ whole genome shotgun (WGS) entry which is preliminary data.</text>
</comment>
<evidence type="ECO:0000313" key="8">
    <source>
        <dbReference type="EMBL" id="HIU03303.1"/>
    </source>
</evidence>
<protein>
    <submittedName>
        <fullName evidence="8">4Fe-4S binding protein</fullName>
    </submittedName>
</protein>
<dbReference type="EMBL" id="DVLT01000052">
    <property type="protein sequence ID" value="HIU03303.1"/>
    <property type="molecule type" value="Genomic_DNA"/>
</dbReference>
<evidence type="ECO:0000259" key="7">
    <source>
        <dbReference type="PROSITE" id="PS51656"/>
    </source>
</evidence>
<dbReference type="InterPro" id="IPR035965">
    <property type="entry name" value="PAS-like_dom_sf"/>
</dbReference>
<evidence type="ECO:0000259" key="6">
    <source>
        <dbReference type="PROSITE" id="PS51379"/>
    </source>
</evidence>
<dbReference type="AlphaFoldDB" id="A0A9D1KXC6"/>
<dbReference type="CDD" id="cd00130">
    <property type="entry name" value="PAS"/>
    <property type="match status" value="1"/>
</dbReference>
<dbReference type="Gene3D" id="1.10.15.40">
    <property type="entry name" value="Electron transport complex subunit B, putative Fe-S cluster"/>
    <property type="match status" value="1"/>
</dbReference>
<reference evidence="8" key="1">
    <citation type="submission" date="2020-10" db="EMBL/GenBank/DDBJ databases">
        <authorList>
            <person name="Gilroy R."/>
        </authorList>
    </citation>
    <scope>NUCLEOTIDE SEQUENCE</scope>
    <source>
        <strain evidence="8">CHK187-14744</strain>
    </source>
</reference>
<name>A0A9D1KXC6_9FIRM</name>
<dbReference type="InterPro" id="IPR013767">
    <property type="entry name" value="PAS_fold"/>
</dbReference>
<sequence>MKVIDFKTASCKHCYKCVRSCSVKAIRVRDAQAQIMKEYCVLCGKCLEVCPQNAKTFVSDMDRVKYYIRSGEKVVISMAPSYMGILSADHPGKVVGALEALGFHAVRETAEGAAYVTAEYAKLLAEGAMDNIITTCCPSVNDLVEKYYPALTPYLAPVVSPMVAHGRLIKKIYGPDVKVVFLGPCVAKKEEAEEDERTAGAIDAVIHFGELKEWMDEKGIVLNDCDVRPLANPDPGVNRLYPVSHGVVQSVMVKKVPEGYRKLFIDGIDNCREMLDAMEKGEIHGCFIEMNMCEGGCIKGPAVDKMNFSRFRARFDIEDRVEYTDAAYPGEAPEVEMTKHFYSRMMDMGKPTEAQIQAVLKATGKYNKDQELNCGACGYPTCRDKAIAVCQGKAEIQMCLPYTYEQAKSMSNLVMDTTPNLIMIIRNDLAIEEFNRKAEEVFKISRKEAIGRYIFEFLDGEDFETVLLTHESIHRKKVELTAWNMTALVTIVYIESRDALLTIIQDITAEEQEAEKQFQLKMQTLEVAQEVIDKQMMVAQEIAGLLGETTAETKSTLNQLKRSILSEEGK</sequence>
<dbReference type="PANTHER" id="PTHR11615">
    <property type="entry name" value="NITRATE, FORMATE, IRON DEHYDROGENASE"/>
    <property type="match status" value="1"/>
</dbReference>
<dbReference type="SMART" id="SM00091">
    <property type="entry name" value="PAS"/>
    <property type="match status" value="1"/>
</dbReference>
<dbReference type="Proteomes" id="UP000824164">
    <property type="component" value="Unassembled WGS sequence"/>
</dbReference>
<dbReference type="InterPro" id="IPR007202">
    <property type="entry name" value="4Fe-4S_dom"/>
</dbReference>
<feature type="domain" description="4Fe-4S ferredoxin-type" evidence="6">
    <location>
        <begin position="2"/>
        <end position="30"/>
    </location>
</feature>
<dbReference type="PROSITE" id="PS00198">
    <property type="entry name" value="4FE4S_FER_1"/>
    <property type="match status" value="1"/>
</dbReference>
<dbReference type="Pfam" id="PF02906">
    <property type="entry name" value="Fe_hyd_lg_C"/>
    <property type="match status" value="1"/>
</dbReference>
<dbReference type="InterPro" id="IPR000014">
    <property type="entry name" value="PAS"/>
</dbReference>
<dbReference type="PROSITE" id="PS51656">
    <property type="entry name" value="4FE4S"/>
    <property type="match status" value="1"/>
</dbReference>
<dbReference type="GO" id="GO:0006355">
    <property type="term" value="P:regulation of DNA-templated transcription"/>
    <property type="evidence" value="ECO:0007669"/>
    <property type="project" value="InterPro"/>
</dbReference>
<dbReference type="Pfam" id="PF04060">
    <property type="entry name" value="FeS"/>
    <property type="match status" value="1"/>
</dbReference>
<keyword evidence="2" id="KW-0479">Metal-binding</keyword>
<dbReference type="SUPFAM" id="SSF53920">
    <property type="entry name" value="Fe-only hydrogenase"/>
    <property type="match status" value="1"/>
</dbReference>
<evidence type="ECO:0000259" key="5">
    <source>
        <dbReference type="PROSITE" id="PS50112"/>
    </source>
</evidence>
<feature type="domain" description="4Fe-4S" evidence="7">
    <location>
        <begin position="355"/>
        <end position="416"/>
    </location>
</feature>
<dbReference type="Gene3D" id="3.30.70.20">
    <property type="match status" value="1"/>
</dbReference>
<gene>
    <name evidence="8" type="ORF">IAB63_08635</name>
</gene>
<dbReference type="InterPro" id="IPR050340">
    <property type="entry name" value="Cytosolic_Fe-S_CAF"/>
</dbReference>
<dbReference type="GO" id="GO:0046872">
    <property type="term" value="F:metal ion binding"/>
    <property type="evidence" value="ECO:0007669"/>
    <property type="project" value="UniProtKB-KW"/>
</dbReference>
<feature type="domain" description="PAS" evidence="5">
    <location>
        <begin position="407"/>
        <end position="466"/>
    </location>
</feature>
<dbReference type="InterPro" id="IPR017896">
    <property type="entry name" value="4Fe4S_Fe-S-bd"/>
</dbReference>
<keyword evidence="3" id="KW-0408">Iron</keyword>
<proteinExistence type="predicted"/>
<dbReference type="PROSITE" id="PS50112">
    <property type="entry name" value="PAS"/>
    <property type="match status" value="1"/>
</dbReference>
<evidence type="ECO:0000256" key="2">
    <source>
        <dbReference type="ARBA" id="ARBA00022723"/>
    </source>
</evidence>
<dbReference type="Gene3D" id="3.40.950.10">
    <property type="entry name" value="Fe-only Hydrogenase (Larger Subunit), Chain L, domain 3"/>
    <property type="match status" value="1"/>
</dbReference>
<dbReference type="PROSITE" id="PS51379">
    <property type="entry name" value="4FE4S_FER_2"/>
    <property type="match status" value="2"/>
</dbReference>
<dbReference type="GO" id="GO:0051539">
    <property type="term" value="F:4 iron, 4 sulfur cluster binding"/>
    <property type="evidence" value="ECO:0007669"/>
    <property type="project" value="UniProtKB-KW"/>
</dbReference>
<dbReference type="InterPro" id="IPR017900">
    <property type="entry name" value="4Fe4S_Fe_S_CS"/>
</dbReference>
<dbReference type="Gene3D" id="3.30.450.20">
    <property type="entry name" value="PAS domain"/>
    <property type="match status" value="1"/>
</dbReference>
<dbReference type="Pfam" id="PF12838">
    <property type="entry name" value="Fer4_7"/>
    <property type="match status" value="1"/>
</dbReference>
<evidence type="ECO:0000313" key="9">
    <source>
        <dbReference type="Proteomes" id="UP000824164"/>
    </source>
</evidence>
<keyword evidence="4" id="KW-0411">Iron-sulfur</keyword>
<feature type="domain" description="4Fe-4S ferredoxin-type" evidence="6">
    <location>
        <begin position="31"/>
        <end position="60"/>
    </location>
</feature>
<reference evidence="8" key="2">
    <citation type="journal article" date="2021" name="PeerJ">
        <title>Extensive microbial diversity within the chicken gut microbiome revealed by metagenomics and culture.</title>
        <authorList>
            <person name="Gilroy R."/>
            <person name="Ravi A."/>
            <person name="Getino M."/>
            <person name="Pursley I."/>
            <person name="Horton D.L."/>
            <person name="Alikhan N.F."/>
            <person name="Baker D."/>
            <person name="Gharbi K."/>
            <person name="Hall N."/>
            <person name="Watson M."/>
            <person name="Adriaenssens E.M."/>
            <person name="Foster-Nyarko E."/>
            <person name="Jarju S."/>
            <person name="Secka A."/>
            <person name="Antonio M."/>
            <person name="Oren A."/>
            <person name="Chaudhuri R.R."/>
            <person name="La Ragione R."/>
            <person name="Hildebrand F."/>
            <person name="Pallen M.J."/>
        </authorList>
    </citation>
    <scope>NUCLEOTIDE SEQUENCE</scope>
    <source>
        <strain evidence="8">CHK187-14744</strain>
    </source>
</reference>
<keyword evidence="1" id="KW-0004">4Fe-4S</keyword>
<evidence type="ECO:0000256" key="1">
    <source>
        <dbReference type="ARBA" id="ARBA00022485"/>
    </source>
</evidence>
<evidence type="ECO:0000256" key="3">
    <source>
        <dbReference type="ARBA" id="ARBA00023004"/>
    </source>
</evidence>
<organism evidence="8 9">
    <name type="scientific">Candidatus Onthocola gallistercoris</name>
    <dbReference type="NCBI Taxonomy" id="2840876"/>
    <lineage>
        <taxon>Bacteria</taxon>
        <taxon>Bacillati</taxon>
        <taxon>Bacillota</taxon>
        <taxon>Bacilli</taxon>
        <taxon>Candidatus Onthocola</taxon>
    </lineage>
</organism>
<evidence type="ECO:0000256" key="4">
    <source>
        <dbReference type="ARBA" id="ARBA00023014"/>
    </source>
</evidence>
<dbReference type="SUPFAM" id="SSF55785">
    <property type="entry name" value="PYP-like sensor domain (PAS domain)"/>
    <property type="match status" value="1"/>
</dbReference>